<evidence type="ECO:0000313" key="2">
    <source>
        <dbReference type="EMBL" id="KAK7479101.1"/>
    </source>
</evidence>
<keyword evidence="3" id="KW-1185">Reference proteome</keyword>
<dbReference type="Proteomes" id="UP001519460">
    <property type="component" value="Unassembled WGS sequence"/>
</dbReference>
<proteinExistence type="predicted"/>
<dbReference type="AlphaFoldDB" id="A0ABD0JWL8"/>
<dbReference type="EMBL" id="JACVVK020000311">
    <property type="protein sequence ID" value="KAK7479101.1"/>
    <property type="molecule type" value="Genomic_DNA"/>
</dbReference>
<protein>
    <recommendedName>
        <fullName evidence="1">VWFC domain-containing protein</fullName>
    </recommendedName>
</protein>
<evidence type="ECO:0000259" key="1">
    <source>
        <dbReference type="PROSITE" id="PS50184"/>
    </source>
</evidence>
<feature type="non-terminal residue" evidence="2">
    <location>
        <position position="273"/>
    </location>
</feature>
<reference evidence="2 3" key="1">
    <citation type="journal article" date="2023" name="Sci. Data">
        <title>Genome assembly of the Korean intertidal mud-creeper Batillaria attramentaria.</title>
        <authorList>
            <person name="Patra A.K."/>
            <person name="Ho P.T."/>
            <person name="Jun S."/>
            <person name="Lee S.J."/>
            <person name="Kim Y."/>
            <person name="Won Y.J."/>
        </authorList>
    </citation>
    <scope>NUCLEOTIDE SEQUENCE [LARGE SCALE GENOMIC DNA]</scope>
    <source>
        <strain evidence="2">Wonlab-2016</strain>
    </source>
</reference>
<dbReference type="InterPro" id="IPR001007">
    <property type="entry name" value="VWF_dom"/>
</dbReference>
<accession>A0ABD0JWL8</accession>
<evidence type="ECO:0000313" key="3">
    <source>
        <dbReference type="Proteomes" id="UP001519460"/>
    </source>
</evidence>
<organism evidence="2 3">
    <name type="scientific">Batillaria attramentaria</name>
    <dbReference type="NCBI Taxonomy" id="370345"/>
    <lineage>
        <taxon>Eukaryota</taxon>
        <taxon>Metazoa</taxon>
        <taxon>Spiralia</taxon>
        <taxon>Lophotrochozoa</taxon>
        <taxon>Mollusca</taxon>
        <taxon>Gastropoda</taxon>
        <taxon>Caenogastropoda</taxon>
        <taxon>Sorbeoconcha</taxon>
        <taxon>Cerithioidea</taxon>
        <taxon>Batillariidae</taxon>
        <taxon>Batillaria</taxon>
    </lineage>
</organism>
<dbReference type="Pfam" id="PF23334">
    <property type="entry name" value="VWC2L_2nd"/>
    <property type="match status" value="1"/>
</dbReference>
<sequence>MAPLEHTSSHVAKMAAFAFGVIYFLSSAHAAWVIDAQGARRVDGPVLARIQQQMVASDALTTCASGLDTLVREGATWTERCRNCTCTKDGKKCDGPTCPIPYDFKHELTCGRVRGLKQSDSLCVTFLLPEVQTNTLQFKAKTGGALVERWSSDGCCCQEFGCKLGDGSNTLVPLGAEIPRQPGDPPCRTCKCNNDGTRMCVWQLCDPMACVDPVRVPGQCCPVCPNNHTCVLPMKLRMTMPSAMILEAEPVMEKAPVTLARGTPAEHICFCEQ</sequence>
<gene>
    <name evidence="2" type="ORF">BaRGS_00029693</name>
</gene>
<dbReference type="PROSITE" id="PS50184">
    <property type="entry name" value="VWFC_2"/>
    <property type="match status" value="1"/>
</dbReference>
<name>A0ABD0JWL8_9CAEN</name>
<dbReference type="PROSITE" id="PS01208">
    <property type="entry name" value="VWFC_1"/>
    <property type="match status" value="1"/>
</dbReference>
<feature type="domain" description="VWFC" evidence="1">
    <location>
        <begin position="154"/>
        <end position="225"/>
    </location>
</feature>
<comment type="caution">
    <text evidence="2">The sequence shown here is derived from an EMBL/GenBank/DDBJ whole genome shotgun (WGS) entry which is preliminary data.</text>
</comment>